<dbReference type="AlphaFoldDB" id="A0A5B7KMH5"/>
<proteinExistence type="predicted"/>
<organism evidence="1 2">
    <name type="scientific">Portunus trituberculatus</name>
    <name type="common">Swimming crab</name>
    <name type="synonym">Neptunus trituberculatus</name>
    <dbReference type="NCBI Taxonomy" id="210409"/>
    <lineage>
        <taxon>Eukaryota</taxon>
        <taxon>Metazoa</taxon>
        <taxon>Ecdysozoa</taxon>
        <taxon>Arthropoda</taxon>
        <taxon>Crustacea</taxon>
        <taxon>Multicrustacea</taxon>
        <taxon>Malacostraca</taxon>
        <taxon>Eumalacostraca</taxon>
        <taxon>Eucarida</taxon>
        <taxon>Decapoda</taxon>
        <taxon>Pleocyemata</taxon>
        <taxon>Brachyura</taxon>
        <taxon>Eubrachyura</taxon>
        <taxon>Portunoidea</taxon>
        <taxon>Portunidae</taxon>
        <taxon>Portuninae</taxon>
        <taxon>Portunus</taxon>
    </lineage>
</organism>
<evidence type="ECO:0000313" key="2">
    <source>
        <dbReference type="Proteomes" id="UP000324222"/>
    </source>
</evidence>
<sequence length="23" mass="2849">MTRFHIHSAYYVVILYSFRNLCD</sequence>
<evidence type="ECO:0000313" key="1">
    <source>
        <dbReference type="EMBL" id="MPD06578.1"/>
    </source>
</evidence>
<name>A0A5B7KMH5_PORTR</name>
<comment type="caution">
    <text evidence="1">The sequence shown here is derived from an EMBL/GenBank/DDBJ whole genome shotgun (WGS) entry which is preliminary data.</text>
</comment>
<protein>
    <submittedName>
        <fullName evidence="1">Uncharacterized protein</fullName>
    </submittedName>
</protein>
<gene>
    <name evidence="1" type="ORF">E2C01_102396</name>
</gene>
<dbReference type="EMBL" id="VSRR010151941">
    <property type="protein sequence ID" value="MPD06578.1"/>
    <property type="molecule type" value="Genomic_DNA"/>
</dbReference>
<keyword evidence="2" id="KW-1185">Reference proteome</keyword>
<reference evidence="1 2" key="1">
    <citation type="submission" date="2019-05" db="EMBL/GenBank/DDBJ databases">
        <title>Another draft genome of Portunus trituberculatus and its Hox gene families provides insights of decapod evolution.</title>
        <authorList>
            <person name="Jeong J.-H."/>
            <person name="Song I."/>
            <person name="Kim S."/>
            <person name="Choi T."/>
            <person name="Kim D."/>
            <person name="Ryu S."/>
            <person name="Kim W."/>
        </authorList>
    </citation>
    <scope>NUCLEOTIDE SEQUENCE [LARGE SCALE GENOMIC DNA]</scope>
    <source>
        <tissue evidence="1">Muscle</tissue>
    </source>
</reference>
<accession>A0A5B7KMH5</accession>
<dbReference type="Proteomes" id="UP000324222">
    <property type="component" value="Unassembled WGS sequence"/>
</dbReference>